<dbReference type="GO" id="GO:0051539">
    <property type="term" value="F:4 iron, 4 sulfur cluster binding"/>
    <property type="evidence" value="ECO:0007669"/>
    <property type="project" value="UniProtKB-KW"/>
</dbReference>
<proteinExistence type="predicted"/>
<dbReference type="OrthoDB" id="9801689at2"/>
<dbReference type="PROSITE" id="PS51918">
    <property type="entry name" value="RADICAL_SAM"/>
    <property type="match status" value="1"/>
</dbReference>
<dbReference type="STRING" id="1120920.SAMN03080599_01083"/>
<evidence type="ECO:0000313" key="8">
    <source>
        <dbReference type="EMBL" id="SCZ78124.1"/>
    </source>
</evidence>
<evidence type="ECO:0000313" key="9">
    <source>
        <dbReference type="Proteomes" id="UP000199208"/>
    </source>
</evidence>
<dbReference type="Pfam" id="PF16199">
    <property type="entry name" value="Radical_SAM_C"/>
    <property type="match status" value="1"/>
</dbReference>
<dbReference type="SFLD" id="SFLDG01091">
    <property type="entry name" value="uncharacterized_CHP01210-like"/>
    <property type="match status" value="1"/>
</dbReference>
<dbReference type="GO" id="GO:0046872">
    <property type="term" value="F:metal ion binding"/>
    <property type="evidence" value="ECO:0007669"/>
    <property type="project" value="UniProtKB-KW"/>
</dbReference>
<keyword evidence="9" id="KW-1185">Reference proteome</keyword>
<dbReference type="SFLD" id="SFLDG01086">
    <property type="entry name" value="elongater_protein-like"/>
    <property type="match status" value="1"/>
</dbReference>
<keyword evidence="3" id="KW-0949">S-adenosyl-L-methionine</keyword>
<dbReference type="AlphaFoldDB" id="A0A1G5RVI4"/>
<dbReference type="InterPro" id="IPR058240">
    <property type="entry name" value="rSAM_sf"/>
</dbReference>
<protein>
    <recommendedName>
        <fullName evidence="7">Radical SAM core domain-containing protein</fullName>
    </recommendedName>
</protein>
<feature type="domain" description="Radical SAM core" evidence="7">
    <location>
        <begin position="24"/>
        <end position="267"/>
    </location>
</feature>
<organism evidence="8 9">
    <name type="scientific">Acidaminobacter hydrogenoformans DSM 2784</name>
    <dbReference type="NCBI Taxonomy" id="1120920"/>
    <lineage>
        <taxon>Bacteria</taxon>
        <taxon>Bacillati</taxon>
        <taxon>Bacillota</taxon>
        <taxon>Clostridia</taxon>
        <taxon>Peptostreptococcales</taxon>
        <taxon>Acidaminobacteraceae</taxon>
        <taxon>Acidaminobacter</taxon>
    </lineage>
</organism>
<reference evidence="8 9" key="1">
    <citation type="submission" date="2016-10" db="EMBL/GenBank/DDBJ databases">
        <authorList>
            <person name="de Groot N.N."/>
        </authorList>
    </citation>
    <scope>NUCLEOTIDE SEQUENCE [LARGE SCALE GENOMIC DNA]</scope>
    <source>
        <strain evidence="8 9">DSM 2784</strain>
    </source>
</reference>
<comment type="cofactor">
    <cofactor evidence="1">
        <name>[4Fe-4S] cluster</name>
        <dbReference type="ChEBI" id="CHEBI:49883"/>
    </cofactor>
</comment>
<dbReference type="Proteomes" id="UP000199208">
    <property type="component" value="Unassembled WGS sequence"/>
</dbReference>
<dbReference type="NCBIfam" id="TIGR01212">
    <property type="entry name" value="TIGR01212 family radical SAM protein"/>
    <property type="match status" value="1"/>
</dbReference>
<dbReference type="InterPro" id="IPR007197">
    <property type="entry name" value="rSAM"/>
</dbReference>
<dbReference type="PANTHER" id="PTHR11135">
    <property type="entry name" value="HISTONE ACETYLTRANSFERASE-RELATED"/>
    <property type="match status" value="1"/>
</dbReference>
<evidence type="ECO:0000256" key="2">
    <source>
        <dbReference type="ARBA" id="ARBA00022485"/>
    </source>
</evidence>
<keyword evidence="4" id="KW-0479">Metal-binding</keyword>
<keyword evidence="6" id="KW-0411">Iron-sulfur</keyword>
<dbReference type="InterPro" id="IPR006638">
    <property type="entry name" value="Elp3/MiaA/NifB-like_rSAM"/>
</dbReference>
<dbReference type="Pfam" id="PF04055">
    <property type="entry name" value="Radical_SAM"/>
    <property type="match status" value="1"/>
</dbReference>
<dbReference type="SMART" id="SM00729">
    <property type="entry name" value="Elp3"/>
    <property type="match status" value="1"/>
</dbReference>
<evidence type="ECO:0000256" key="6">
    <source>
        <dbReference type="ARBA" id="ARBA00023014"/>
    </source>
</evidence>
<dbReference type="RefSeq" id="WP_092589887.1">
    <property type="nucleotide sequence ID" value="NZ_FMWL01000004.1"/>
</dbReference>
<name>A0A1G5RVI4_9FIRM</name>
<dbReference type="InterPro" id="IPR039661">
    <property type="entry name" value="ELP3"/>
</dbReference>
<gene>
    <name evidence="8" type="ORF">SAMN03080599_01083</name>
</gene>
<accession>A0A1G5RVI4</accession>
<dbReference type="SUPFAM" id="SSF102114">
    <property type="entry name" value="Radical SAM enzymes"/>
    <property type="match status" value="1"/>
</dbReference>
<evidence type="ECO:0000256" key="4">
    <source>
        <dbReference type="ARBA" id="ARBA00022723"/>
    </source>
</evidence>
<evidence type="ECO:0000256" key="5">
    <source>
        <dbReference type="ARBA" id="ARBA00023004"/>
    </source>
</evidence>
<evidence type="ECO:0000259" key="7">
    <source>
        <dbReference type="PROSITE" id="PS51918"/>
    </source>
</evidence>
<dbReference type="InterPro" id="IPR032432">
    <property type="entry name" value="Radical_SAM_C"/>
</dbReference>
<keyword evidence="2" id="KW-0004">4Fe-4S</keyword>
<dbReference type="InterPro" id="IPR005911">
    <property type="entry name" value="YhcC-like"/>
</dbReference>
<evidence type="ECO:0000256" key="1">
    <source>
        <dbReference type="ARBA" id="ARBA00001966"/>
    </source>
</evidence>
<sequence>MNVFNLEDPNAKRYHTWNQHLKDHFGEKVFKVALDGGFSCPNRDGRTGGGGCTFCSESGSGDFAQSALDPLPLQLRKGIAQQHKKWPQAKKYLAYFQNFTNTYAPVDVLRSRYEQVLNEPGVVGLMIGTRADCLPPETIAYLAELNQSHYLWVELGLQTIHESTSRLINRGHTYEAYLKAVEALRQHDIQICTHLINGLPGEDHAMMMESLKRVLLDSDIQGIKLHLLHLMENTAMVKDYEAGRLRFLEKDDYVSLICDQLEIIPQEIVIHRLTGDAPRKSLIGPKWSLKKWEVLNSIDDELKRRGTYQGIYDIRRRGERHD</sequence>
<dbReference type="EMBL" id="FMWL01000004">
    <property type="protein sequence ID" value="SCZ78124.1"/>
    <property type="molecule type" value="Genomic_DNA"/>
</dbReference>
<dbReference type="PANTHER" id="PTHR11135:SF1">
    <property type="entry name" value="PROTEIN YHCC"/>
    <property type="match status" value="1"/>
</dbReference>
<dbReference type="SFLD" id="SFLDS00029">
    <property type="entry name" value="Radical_SAM"/>
    <property type="match status" value="1"/>
</dbReference>
<keyword evidence="5" id="KW-0408">Iron</keyword>
<evidence type="ECO:0000256" key="3">
    <source>
        <dbReference type="ARBA" id="ARBA00022691"/>
    </source>
</evidence>
<dbReference type="InterPro" id="IPR023404">
    <property type="entry name" value="rSAM_horseshoe"/>
</dbReference>
<dbReference type="Gene3D" id="3.80.30.20">
    <property type="entry name" value="tm_1862 like domain"/>
    <property type="match status" value="1"/>
</dbReference>
<dbReference type="GO" id="GO:0003824">
    <property type="term" value="F:catalytic activity"/>
    <property type="evidence" value="ECO:0007669"/>
    <property type="project" value="InterPro"/>
</dbReference>